<accession>A0AAE3VKS1</accession>
<dbReference type="EMBL" id="JAUSUL010000001">
    <property type="protein sequence ID" value="MDQ0313861.1"/>
    <property type="molecule type" value="Genomic_DNA"/>
</dbReference>
<dbReference type="SUPFAM" id="SSF51621">
    <property type="entry name" value="Phosphoenolpyruvate/pyruvate domain"/>
    <property type="match status" value="1"/>
</dbReference>
<comment type="caution">
    <text evidence="5">The sequence shown here is derived from an EMBL/GenBank/DDBJ whole genome shotgun (WGS) entry which is preliminary data.</text>
</comment>
<proteinExistence type="inferred from homology"/>
<dbReference type="GO" id="GO:0016832">
    <property type="term" value="F:aldehyde-lyase activity"/>
    <property type="evidence" value="ECO:0007669"/>
    <property type="project" value="TreeGrafter"/>
</dbReference>
<dbReference type="InterPro" id="IPR050251">
    <property type="entry name" value="HpcH-HpaI_aldolase"/>
</dbReference>
<dbReference type="AlphaFoldDB" id="A0AAE3VKS1"/>
<dbReference type="InterPro" id="IPR040442">
    <property type="entry name" value="Pyrv_kinase-like_dom_sf"/>
</dbReference>
<evidence type="ECO:0000256" key="2">
    <source>
        <dbReference type="ARBA" id="ARBA00022723"/>
    </source>
</evidence>
<evidence type="ECO:0000256" key="3">
    <source>
        <dbReference type="ARBA" id="ARBA00023239"/>
    </source>
</evidence>
<gene>
    <name evidence="5" type="ORF">J2S73_000298</name>
</gene>
<dbReference type="RefSeq" id="WP_306883653.1">
    <property type="nucleotide sequence ID" value="NZ_JAUSUL010000001.1"/>
</dbReference>
<protein>
    <submittedName>
        <fullName evidence="5">2-keto-3-deoxy-L-rhamnonate aldolase RhmA</fullName>
    </submittedName>
</protein>
<evidence type="ECO:0000259" key="4">
    <source>
        <dbReference type="Pfam" id="PF03328"/>
    </source>
</evidence>
<dbReference type="PANTHER" id="PTHR30502">
    <property type="entry name" value="2-KETO-3-DEOXY-L-RHAMNONATE ALDOLASE"/>
    <property type="match status" value="1"/>
</dbReference>
<dbReference type="Proteomes" id="UP001229244">
    <property type="component" value="Unassembled WGS sequence"/>
</dbReference>
<dbReference type="Gene3D" id="3.20.20.60">
    <property type="entry name" value="Phosphoenolpyruvate-binding domains"/>
    <property type="match status" value="1"/>
</dbReference>
<reference evidence="5" key="1">
    <citation type="submission" date="2023-07" db="EMBL/GenBank/DDBJ databases">
        <title>Genomic Encyclopedia of Type Strains, Phase IV (KMG-IV): sequencing the most valuable type-strain genomes for metagenomic binning, comparative biology and taxonomic classification.</title>
        <authorList>
            <person name="Goeker M."/>
        </authorList>
    </citation>
    <scope>NUCLEOTIDE SEQUENCE</scope>
    <source>
        <strain evidence="5">DSM 21202</strain>
    </source>
</reference>
<keyword evidence="6" id="KW-1185">Reference proteome</keyword>
<feature type="domain" description="HpcH/HpaI aldolase/citrate lyase" evidence="4">
    <location>
        <begin position="27"/>
        <end position="243"/>
    </location>
</feature>
<evidence type="ECO:0000256" key="1">
    <source>
        <dbReference type="ARBA" id="ARBA00005568"/>
    </source>
</evidence>
<organism evidence="5 6">
    <name type="scientific">Amorphus orientalis</name>
    <dbReference type="NCBI Taxonomy" id="649198"/>
    <lineage>
        <taxon>Bacteria</taxon>
        <taxon>Pseudomonadati</taxon>
        <taxon>Pseudomonadota</taxon>
        <taxon>Alphaproteobacteria</taxon>
        <taxon>Hyphomicrobiales</taxon>
        <taxon>Amorphaceae</taxon>
        <taxon>Amorphus</taxon>
    </lineage>
</organism>
<dbReference type="PANTHER" id="PTHR30502:SF0">
    <property type="entry name" value="PHOSPHOENOLPYRUVATE CARBOXYLASE FAMILY PROTEIN"/>
    <property type="match status" value="1"/>
</dbReference>
<evidence type="ECO:0000313" key="5">
    <source>
        <dbReference type="EMBL" id="MDQ0313861.1"/>
    </source>
</evidence>
<dbReference type="InterPro" id="IPR005000">
    <property type="entry name" value="Aldolase/citrate-lyase_domain"/>
</dbReference>
<sequence>MATRKRATSASAQLRARLSSGEAIGAVWLCLGSPAAAEAMAHPGPDVAVFDLQHGLWTRTGLEAAMAGVAGKTIPLVRTLSDRPEDIAAALEAGAAGVIVPLVESAETARAVVAATRYPPDGIRSAGGVRPLLDFPATFASLQKDPPFVAVMIETAAGKDAVAEIAAVEGVDLVFVGTGDLALSLGLFPKIDDRHTQAVGEILAGARKAGCAAGAFSIDESVGAKWRALGAQFTVLACDSEVLRARTAETVAKFQDAPPPSLDG</sequence>
<keyword evidence="2" id="KW-0479">Metal-binding</keyword>
<dbReference type="GO" id="GO:0046872">
    <property type="term" value="F:metal ion binding"/>
    <property type="evidence" value="ECO:0007669"/>
    <property type="project" value="UniProtKB-KW"/>
</dbReference>
<comment type="similarity">
    <text evidence="1">Belongs to the HpcH/HpaI aldolase family.</text>
</comment>
<name>A0AAE3VKS1_9HYPH</name>
<dbReference type="InterPro" id="IPR015813">
    <property type="entry name" value="Pyrv/PenolPyrv_kinase-like_dom"/>
</dbReference>
<evidence type="ECO:0000313" key="6">
    <source>
        <dbReference type="Proteomes" id="UP001229244"/>
    </source>
</evidence>
<dbReference type="GO" id="GO:0005737">
    <property type="term" value="C:cytoplasm"/>
    <property type="evidence" value="ECO:0007669"/>
    <property type="project" value="TreeGrafter"/>
</dbReference>
<keyword evidence="3" id="KW-0456">Lyase</keyword>
<dbReference type="Pfam" id="PF03328">
    <property type="entry name" value="HpcH_HpaI"/>
    <property type="match status" value="1"/>
</dbReference>